<dbReference type="GO" id="GO:0030170">
    <property type="term" value="F:pyridoxal phosphate binding"/>
    <property type="evidence" value="ECO:0007669"/>
    <property type="project" value="InterPro"/>
</dbReference>
<protein>
    <submittedName>
        <fullName evidence="5">Aminotransferase class I/II-fold pyridoxal phosphate-dependent enzyme</fullName>
    </submittedName>
</protein>
<keyword evidence="5" id="KW-0808">Transferase</keyword>
<evidence type="ECO:0000256" key="3">
    <source>
        <dbReference type="SAM" id="MobiDB-lite"/>
    </source>
</evidence>
<feature type="region of interest" description="Disordered" evidence="3">
    <location>
        <begin position="268"/>
        <end position="287"/>
    </location>
</feature>
<organism evidence="5 6">
    <name type="scientific">Candidatus Blautia gallistercoris</name>
    <dbReference type="NCBI Taxonomy" id="2838490"/>
    <lineage>
        <taxon>Bacteria</taxon>
        <taxon>Bacillati</taxon>
        <taxon>Bacillota</taxon>
        <taxon>Clostridia</taxon>
        <taxon>Lachnospirales</taxon>
        <taxon>Lachnospiraceae</taxon>
        <taxon>Blautia</taxon>
    </lineage>
</organism>
<reference evidence="5" key="1">
    <citation type="journal article" date="2021" name="PeerJ">
        <title>Extensive microbial diversity within the chicken gut microbiome revealed by metagenomics and culture.</title>
        <authorList>
            <person name="Gilroy R."/>
            <person name="Ravi A."/>
            <person name="Getino M."/>
            <person name="Pursley I."/>
            <person name="Horton D.L."/>
            <person name="Alikhan N.F."/>
            <person name="Baker D."/>
            <person name="Gharbi K."/>
            <person name="Hall N."/>
            <person name="Watson M."/>
            <person name="Adriaenssens E.M."/>
            <person name="Foster-Nyarko E."/>
            <person name="Jarju S."/>
            <person name="Secka A."/>
            <person name="Antonio M."/>
            <person name="Oren A."/>
            <person name="Chaudhuri R.R."/>
            <person name="La Ragione R."/>
            <person name="Hildebrand F."/>
            <person name="Pallen M.J."/>
        </authorList>
    </citation>
    <scope>NUCLEOTIDE SEQUENCE</scope>
    <source>
        <strain evidence="5">ChiSjej1B19-8411</strain>
    </source>
</reference>
<evidence type="ECO:0000259" key="4">
    <source>
        <dbReference type="Pfam" id="PF00155"/>
    </source>
</evidence>
<dbReference type="InterPro" id="IPR015422">
    <property type="entry name" value="PyrdxlP-dep_Trfase_small"/>
</dbReference>
<accession>A0A9D1WIY8</accession>
<evidence type="ECO:0000313" key="6">
    <source>
        <dbReference type="Proteomes" id="UP000886817"/>
    </source>
</evidence>
<name>A0A9D1WIY8_9FIRM</name>
<dbReference type="PANTHER" id="PTHR42885:SF1">
    <property type="entry name" value="THREONINE-PHOSPHATE DECARBOXYLASE"/>
    <property type="match status" value="1"/>
</dbReference>
<dbReference type="InterPro" id="IPR015424">
    <property type="entry name" value="PyrdxlP-dep_Trfase"/>
</dbReference>
<keyword evidence="5" id="KW-0032">Aminotransferase</keyword>
<dbReference type="Proteomes" id="UP000886817">
    <property type="component" value="Unassembled WGS sequence"/>
</dbReference>
<reference evidence="5" key="2">
    <citation type="submission" date="2021-04" db="EMBL/GenBank/DDBJ databases">
        <authorList>
            <person name="Gilroy R."/>
        </authorList>
    </citation>
    <scope>NUCLEOTIDE SEQUENCE</scope>
    <source>
        <strain evidence="5">ChiSjej1B19-8411</strain>
    </source>
</reference>
<dbReference type="Pfam" id="PF00155">
    <property type="entry name" value="Aminotran_1_2"/>
    <property type="match status" value="1"/>
</dbReference>
<dbReference type="CDD" id="cd00609">
    <property type="entry name" value="AAT_like"/>
    <property type="match status" value="1"/>
</dbReference>
<dbReference type="PANTHER" id="PTHR42885">
    <property type="entry name" value="HISTIDINOL-PHOSPHATE AMINOTRANSFERASE-RELATED"/>
    <property type="match status" value="1"/>
</dbReference>
<dbReference type="Gene3D" id="3.90.1150.10">
    <property type="entry name" value="Aspartate Aminotransferase, domain 1"/>
    <property type="match status" value="1"/>
</dbReference>
<evidence type="ECO:0000313" key="5">
    <source>
        <dbReference type="EMBL" id="HIX59012.1"/>
    </source>
</evidence>
<feature type="non-terminal residue" evidence="5">
    <location>
        <position position="1"/>
    </location>
</feature>
<feature type="domain" description="Aminotransferase class I/classII large" evidence="4">
    <location>
        <begin position="4"/>
        <end position="262"/>
    </location>
</feature>
<gene>
    <name evidence="5" type="ORF">IAA45_04765</name>
</gene>
<dbReference type="Gene3D" id="3.40.640.10">
    <property type="entry name" value="Type I PLP-dependent aspartate aminotransferase-like (Major domain)"/>
    <property type="match status" value="1"/>
</dbReference>
<dbReference type="AlphaFoldDB" id="A0A9D1WIY8"/>
<comment type="cofactor">
    <cofactor evidence="1">
        <name>pyridoxal 5'-phosphate</name>
        <dbReference type="ChEBI" id="CHEBI:597326"/>
    </cofactor>
</comment>
<dbReference type="InterPro" id="IPR015421">
    <property type="entry name" value="PyrdxlP-dep_Trfase_major"/>
</dbReference>
<proteinExistence type="predicted"/>
<evidence type="ECO:0000256" key="2">
    <source>
        <dbReference type="ARBA" id="ARBA00022898"/>
    </source>
</evidence>
<dbReference type="InterPro" id="IPR004839">
    <property type="entry name" value="Aminotransferase_I/II_large"/>
</dbReference>
<comment type="caution">
    <text evidence="5">The sequence shown here is derived from an EMBL/GenBank/DDBJ whole genome shotgun (WGS) entry which is preliminary data.</text>
</comment>
<keyword evidence="2" id="KW-0663">Pyridoxal phosphate</keyword>
<dbReference type="EMBL" id="DXEX01000107">
    <property type="protein sequence ID" value="HIX59012.1"/>
    <property type="molecule type" value="Genomic_DNA"/>
</dbReference>
<dbReference type="SUPFAM" id="SSF53383">
    <property type="entry name" value="PLP-dependent transferases"/>
    <property type="match status" value="1"/>
</dbReference>
<dbReference type="GO" id="GO:0008483">
    <property type="term" value="F:transaminase activity"/>
    <property type="evidence" value="ECO:0007669"/>
    <property type="project" value="UniProtKB-KW"/>
</dbReference>
<sequence length="287" mass="32711">FSLCRALKPGKALLPAPTFAEYQQALESVGCQVEHYFLKEEKGFVLEEDFLTRMTGETDILFLCNPNNPTGVLTEREFLLRVLEICREKNIFLAVDECFLDFIEEPEKYTLKEFLDANQNLFLLKAFTKRYAMAGVRLGYGLCANESLLENMGAVNQPWNLSVIAQEAGVAALGETEYVEAGRRLIFQERTYLKQALKELGLRVYASLANYIFFRGPKNLWETCLEGGILIRDCSNYPGLQKGYFRVAVRTHEENEKLVQVLKNVLEKTEEQEPGNTHPAEDTQTPE</sequence>
<evidence type="ECO:0000256" key="1">
    <source>
        <dbReference type="ARBA" id="ARBA00001933"/>
    </source>
</evidence>